<dbReference type="Gene3D" id="1.10.287.130">
    <property type="match status" value="1"/>
</dbReference>
<dbReference type="CDD" id="cd00075">
    <property type="entry name" value="HATPase"/>
    <property type="match status" value="1"/>
</dbReference>
<keyword evidence="9" id="KW-0843">Virulence</keyword>
<keyword evidence="7 13" id="KW-0418">Kinase</keyword>
<protein>
    <recommendedName>
        <fullName evidence="3">histidine kinase</fullName>
        <ecNumber evidence="3">2.7.13.3</ecNumber>
    </recommendedName>
</protein>
<evidence type="ECO:0000256" key="4">
    <source>
        <dbReference type="ARBA" id="ARBA00022475"/>
    </source>
</evidence>
<keyword evidence="11" id="KW-1133">Transmembrane helix</keyword>
<dbReference type="InterPro" id="IPR036097">
    <property type="entry name" value="HisK_dim/P_sf"/>
</dbReference>
<dbReference type="Proteomes" id="UP000529417">
    <property type="component" value="Unassembled WGS sequence"/>
</dbReference>
<dbReference type="AlphaFoldDB" id="A0A7Z0I3V9"/>
<dbReference type="EMBL" id="JACBXS010000114">
    <property type="protein sequence ID" value="NYS26912.1"/>
    <property type="molecule type" value="Genomic_DNA"/>
</dbReference>
<evidence type="ECO:0000256" key="9">
    <source>
        <dbReference type="ARBA" id="ARBA00023026"/>
    </source>
</evidence>
<name>A0A7Z0I3V9_9RHOB</name>
<dbReference type="Pfam" id="PF02518">
    <property type="entry name" value="HATPase_c"/>
    <property type="match status" value="1"/>
</dbReference>
<evidence type="ECO:0000256" key="1">
    <source>
        <dbReference type="ARBA" id="ARBA00000085"/>
    </source>
</evidence>
<proteinExistence type="predicted"/>
<dbReference type="InterPro" id="IPR003661">
    <property type="entry name" value="HisK_dim/P_dom"/>
</dbReference>
<feature type="transmembrane region" description="Helical" evidence="11">
    <location>
        <begin position="84"/>
        <end position="104"/>
    </location>
</feature>
<gene>
    <name evidence="13" type="ORF">HUK65_18330</name>
</gene>
<keyword evidence="11" id="KW-0472">Membrane</keyword>
<keyword evidence="6" id="KW-0808">Transferase</keyword>
<comment type="caution">
    <text evidence="13">The sequence shown here is derived from an EMBL/GenBank/DDBJ whole genome shotgun (WGS) entry which is preliminary data.</text>
</comment>
<feature type="coiled-coil region" evidence="10">
    <location>
        <begin position="163"/>
        <end position="214"/>
    </location>
</feature>
<evidence type="ECO:0000256" key="3">
    <source>
        <dbReference type="ARBA" id="ARBA00012438"/>
    </source>
</evidence>
<feature type="transmembrane region" description="Helical" evidence="11">
    <location>
        <begin position="111"/>
        <end position="134"/>
    </location>
</feature>
<dbReference type="CDD" id="cd00082">
    <property type="entry name" value="HisKA"/>
    <property type="match status" value="1"/>
</dbReference>
<dbReference type="GO" id="GO:0005886">
    <property type="term" value="C:plasma membrane"/>
    <property type="evidence" value="ECO:0007669"/>
    <property type="project" value="UniProtKB-SubCell"/>
</dbReference>
<keyword evidence="4" id="KW-1003">Cell membrane</keyword>
<feature type="transmembrane region" description="Helical" evidence="11">
    <location>
        <begin position="22"/>
        <end position="42"/>
    </location>
</feature>
<evidence type="ECO:0000313" key="14">
    <source>
        <dbReference type="Proteomes" id="UP000529417"/>
    </source>
</evidence>
<sequence>MLFVMHADGNIFQYLWPNAPVFNAYASVLLGAGLIVFGANFARMFLRTGIFHPILNALLIGLMALALAMVAVTAFGFTQEIKKLLVLTAFLSTILFTVAGLVAARTRFREVRFYVVAWVGAVIASAIMTGRHWLGIEISEELQFDAMRVVMVTDAAMMGLAILDSVNQMKQAQQKSLEQALAEAQRNLGLSRRLNDLEARYAMAQSQAETSERRLADTAHDLRQPLTALRLNVQRLISGANASGPTPRREDFEESFDYLERIVASELEHHATMTDKAAVRGRVIDRQGLAVDDVLGSVADMFAPSAAAQGIALRHVPSGARTTLPALVLMRIACNLLSNAITHGGNGRVLMGIRRAGGALRLEVHDSGPGLSAPDFARARARSVRLEPVGAAEGTGLGLAIVDRLASDHGLTVALCPGRREGTGISVTLPAA</sequence>
<reference evidence="13 14" key="1">
    <citation type="journal article" date="2000" name="Arch. Microbiol.">
        <title>Rhodobaca bogoriensis gen. nov. and sp. nov., an alkaliphilic purple nonsulfur bacterium from African Rift Valley soda lakes.</title>
        <authorList>
            <person name="Milford A.D."/>
            <person name="Achenbach L.A."/>
            <person name="Jung D.O."/>
            <person name="Madigan M.T."/>
        </authorList>
    </citation>
    <scope>NUCLEOTIDE SEQUENCE [LARGE SCALE GENOMIC DNA]</scope>
    <source>
        <strain evidence="13 14">2376</strain>
    </source>
</reference>
<comment type="subcellular location">
    <subcellularLocation>
        <location evidence="2">Cell membrane</location>
        <topology evidence="2">Multi-pass membrane protein</topology>
    </subcellularLocation>
</comment>
<dbReference type="SMART" id="SM00387">
    <property type="entry name" value="HATPase_c"/>
    <property type="match status" value="1"/>
</dbReference>
<evidence type="ECO:0000256" key="5">
    <source>
        <dbReference type="ARBA" id="ARBA00022553"/>
    </source>
</evidence>
<feature type="domain" description="Histidine kinase" evidence="12">
    <location>
        <begin position="217"/>
        <end position="432"/>
    </location>
</feature>
<dbReference type="PROSITE" id="PS50109">
    <property type="entry name" value="HIS_KIN"/>
    <property type="match status" value="1"/>
</dbReference>
<dbReference type="InterPro" id="IPR005467">
    <property type="entry name" value="His_kinase_dom"/>
</dbReference>
<keyword evidence="8" id="KW-0902">Two-component regulatory system</keyword>
<organism evidence="13 14">
    <name type="scientific">Rhabdonatronobacter sediminivivens</name>
    <dbReference type="NCBI Taxonomy" id="2743469"/>
    <lineage>
        <taxon>Bacteria</taxon>
        <taxon>Pseudomonadati</taxon>
        <taxon>Pseudomonadota</taxon>
        <taxon>Alphaproteobacteria</taxon>
        <taxon>Rhodobacterales</taxon>
        <taxon>Paracoccaceae</taxon>
        <taxon>Rhabdonatronobacter</taxon>
    </lineage>
</organism>
<evidence type="ECO:0000256" key="6">
    <source>
        <dbReference type="ARBA" id="ARBA00022679"/>
    </source>
</evidence>
<evidence type="ECO:0000256" key="7">
    <source>
        <dbReference type="ARBA" id="ARBA00022777"/>
    </source>
</evidence>
<dbReference type="InterPro" id="IPR036890">
    <property type="entry name" value="HATPase_C_sf"/>
</dbReference>
<dbReference type="Pfam" id="PF07695">
    <property type="entry name" value="7TMR-DISM_7TM"/>
    <property type="match status" value="1"/>
</dbReference>
<evidence type="ECO:0000256" key="11">
    <source>
        <dbReference type="SAM" id="Phobius"/>
    </source>
</evidence>
<evidence type="ECO:0000256" key="10">
    <source>
        <dbReference type="SAM" id="Coils"/>
    </source>
</evidence>
<dbReference type="GO" id="GO:0000155">
    <property type="term" value="F:phosphorelay sensor kinase activity"/>
    <property type="evidence" value="ECO:0007669"/>
    <property type="project" value="InterPro"/>
</dbReference>
<comment type="catalytic activity">
    <reaction evidence="1">
        <text>ATP + protein L-histidine = ADP + protein N-phospho-L-histidine.</text>
        <dbReference type="EC" id="2.7.13.3"/>
    </reaction>
</comment>
<evidence type="ECO:0000259" key="12">
    <source>
        <dbReference type="PROSITE" id="PS50109"/>
    </source>
</evidence>
<keyword evidence="5" id="KW-0597">Phosphoprotein</keyword>
<keyword evidence="10" id="KW-0175">Coiled coil</keyword>
<dbReference type="SUPFAM" id="SSF47384">
    <property type="entry name" value="Homodimeric domain of signal transducing histidine kinase"/>
    <property type="match status" value="1"/>
</dbReference>
<accession>A0A7Z0I3V9</accession>
<dbReference type="EC" id="2.7.13.3" evidence="3"/>
<dbReference type="PANTHER" id="PTHR44936">
    <property type="entry name" value="SENSOR PROTEIN CREC"/>
    <property type="match status" value="1"/>
</dbReference>
<feature type="transmembrane region" description="Helical" evidence="11">
    <location>
        <begin position="54"/>
        <end position="78"/>
    </location>
</feature>
<dbReference type="SUPFAM" id="SSF55874">
    <property type="entry name" value="ATPase domain of HSP90 chaperone/DNA topoisomerase II/histidine kinase"/>
    <property type="match status" value="1"/>
</dbReference>
<keyword evidence="14" id="KW-1185">Reference proteome</keyword>
<dbReference type="PRINTS" id="PR00344">
    <property type="entry name" value="BCTRLSENSOR"/>
</dbReference>
<dbReference type="InterPro" id="IPR050980">
    <property type="entry name" value="2C_sensor_his_kinase"/>
</dbReference>
<evidence type="ECO:0000256" key="2">
    <source>
        <dbReference type="ARBA" id="ARBA00004651"/>
    </source>
</evidence>
<evidence type="ECO:0000256" key="8">
    <source>
        <dbReference type="ARBA" id="ARBA00023012"/>
    </source>
</evidence>
<keyword evidence="11" id="KW-0812">Transmembrane</keyword>
<dbReference type="InterPro" id="IPR004358">
    <property type="entry name" value="Sig_transdc_His_kin-like_C"/>
</dbReference>
<dbReference type="InterPro" id="IPR011623">
    <property type="entry name" value="7TMR_DISM_rcpt_extracell_dom1"/>
</dbReference>
<dbReference type="PANTHER" id="PTHR44936:SF9">
    <property type="entry name" value="SENSOR PROTEIN CREC"/>
    <property type="match status" value="1"/>
</dbReference>
<evidence type="ECO:0000313" key="13">
    <source>
        <dbReference type="EMBL" id="NYS26912.1"/>
    </source>
</evidence>
<dbReference type="InterPro" id="IPR003594">
    <property type="entry name" value="HATPase_dom"/>
</dbReference>
<dbReference type="Gene3D" id="3.30.565.10">
    <property type="entry name" value="Histidine kinase-like ATPase, C-terminal domain"/>
    <property type="match status" value="1"/>
</dbReference>